<evidence type="ECO:0000256" key="1">
    <source>
        <dbReference type="SAM" id="Phobius"/>
    </source>
</evidence>
<feature type="transmembrane region" description="Helical" evidence="1">
    <location>
        <begin position="18"/>
        <end position="44"/>
    </location>
</feature>
<gene>
    <name evidence="2" type="ORF">ISU02_09995</name>
</gene>
<accession>A0ABR9ZTI0</accession>
<keyword evidence="3" id="KW-1185">Reference proteome</keyword>
<feature type="transmembrane region" description="Helical" evidence="1">
    <location>
        <begin position="124"/>
        <end position="146"/>
    </location>
</feature>
<reference evidence="2 3" key="1">
    <citation type="submission" date="2020-11" db="EMBL/GenBank/DDBJ databases">
        <title>Fusibacter basophilias sp. nov.</title>
        <authorList>
            <person name="Qiu D."/>
        </authorList>
    </citation>
    <scope>NUCLEOTIDE SEQUENCE [LARGE SCALE GENOMIC DNA]</scope>
    <source>
        <strain evidence="2 3">Q10-2</strain>
    </source>
</reference>
<feature type="transmembrane region" description="Helical" evidence="1">
    <location>
        <begin position="56"/>
        <end position="76"/>
    </location>
</feature>
<dbReference type="Proteomes" id="UP000614200">
    <property type="component" value="Unassembled WGS sequence"/>
</dbReference>
<keyword evidence="1" id="KW-0472">Membrane</keyword>
<organism evidence="2 3">
    <name type="scientific">Fusibacter ferrireducens</name>
    <dbReference type="NCBI Taxonomy" id="2785058"/>
    <lineage>
        <taxon>Bacteria</taxon>
        <taxon>Bacillati</taxon>
        <taxon>Bacillota</taxon>
        <taxon>Clostridia</taxon>
        <taxon>Eubacteriales</taxon>
        <taxon>Eubacteriales Family XII. Incertae Sedis</taxon>
        <taxon>Fusibacter</taxon>
    </lineage>
</organism>
<comment type="caution">
    <text evidence="2">The sequence shown here is derived from an EMBL/GenBank/DDBJ whole genome shotgun (WGS) entry which is preliminary data.</text>
</comment>
<keyword evidence="1" id="KW-0812">Transmembrane</keyword>
<protein>
    <submittedName>
        <fullName evidence="2">Uncharacterized protein</fullName>
    </submittedName>
</protein>
<keyword evidence="1" id="KW-1133">Transmembrane helix</keyword>
<dbReference type="RefSeq" id="WP_194701681.1">
    <property type="nucleotide sequence ID" value="NZ_JADKNH010000005.1"/>
</dbReference>
<proteinExistence type="predicted"/>
<name>A0ABR9ZTI0_9FIRM</name>
<feature type="transmembrane region" description="Helical" evidence="1">
    <location>
        <begin position="88"/>
        <end position="112"/>
    </location>
</feature>
<sequence length="151" mass="17384">MSFLIHNLAEFLITFIDIYITVLGNIFSIYFFLMTVLALCLWYIKKKEIWEDTYSFEHGLAILNGTGFVVFCISIYDAIVEAGPMGVAYSFFLPVSLVFAGISIVMLLELITFKSKYRKAHQKVFVRTLVSTTIILIICVVLFQFLKSMYR</sequence>
<dbReference type="EMBL" id="JADKNH010000005">
    <property type="protein sequence ID" value="MBF4693453.1"/>
    <property type="molecule type" value="Genomic_DNA"/>
</dbReference>
<evidence type="ECO:0000313" key="3">
    <source>
        <dbReference type="Proteomes" id="UP000614200"/>
    </source>
</evidence>
<evidence type="ECO:0000313" key="2">
    <source>
        <dbReference type="EMBL" id="MBF4693453.1"/>
    </source>
</evidence>